<dbReference type="AlphaFoldDB" id="A0A8S1P507"/>
<name>A0A8S1P507_9CILI</name>
<protein>
    <submittedName>
        <fullName evidence="1">Uncharacterized protein</fullName>
    </submittedName>
</protein>
<keyword evidence="2" id="KW-1185">Reference proteome</keyword>
<evidence type="ECO:0000313" key="1">
    <source>
        <dbReference type="EMBL" id="CAD8098068.1"/>
    </source>
</evidence>
<dbReference type="Proteomes" id="UP000692954">
    <property type="component" value="Unassembled WGS sequence"/>
</dbReference>
<dbReference type="EMBL" id="CAJJDN010000069">
    <property type="protein sequence ID" value="CAD8098068.1"/>
    <property type="molecule type" value="Genomic_DNA"/>
</dbReference>
<proteinExistence type="predicted"/>
<gene>
    <name evidence="1" type="ORF">PSON_ATCC_30995.1.T0690212</name>
</gene>
<evidence type="ECO:0000313" key="2">
    <source>
        <dbReference type="Proteomes" id="UP000692954"/>
    </source>
</evidence>
<accession>A0A8S1P507</accession>
<organism evidence="1 2">
    <name type="scientific">Paramecium sonneborni</name>
    <dbReference type="NCBI Taxonomy" id="65129"/>
    <lineage>
        <taxon>Eukaryota</taxon>
        <taxon>Sar</taxon>
        <taxon>Alveolata</taxon>
        <taxon>Ciliophora</taxon>
        <taxon>Intramacronucleata</taxon>
        <taxon>Oligohymenophorea</taxon>
        <taxon>Peniculida</taxon>
        <taxon>Parameciidae</taxon>
        <taxon>Paramecium</taxon>
    </lineage>
</organism>
<reference evidence="1" key="1">
    <citation type="submission" date="2021-01" db="EMBL/GenBank/DDBJ databases">
        <authorList>
            <consortium name="Genoscope - CEA"/>
            <person name="William W."/>
        </authorList>
    </citation>
    <scope>NUCLEOTIDE SEQUENCE</scope>
</reference>
<sequence length="43" mass="5127">MGLLLNMKDEILVKPLGFEMNLSRLQRLLEKLKIQNIYIKIQQ</sequence>
<comment type="caution">
    <text evidence="1">The sequence shown here is derived from an EMBL/GenBank/DDBJ whole genome shotgun (WGS) entry which is preliminary data.</text>
</comment>